<dbReference type="EMBL" id="AP025943">
    <property type="protein sequence ID" value="BDL42766.1"/>
    <property type="molecule type" value="Genomic_DNA"/>
</dbReference>
<dbReference type="RefSeq" id="WP_215435304.1">
    <property type="nucleotide sequence ID" value="NZ_AP025943.1"/>
</dbReference>
<sequence length="796" mass="91670">MNAKLWGAAALIALSVPLIAETAVEDAPGGPPAGDGEKEDRTERAGNLFSGSMMPEMPSYLEISNDGPFHYIHDRKTFIFEGAPQVRIVTDTGLEVFADRAEVDAAADKVFFKGNLSIYQHDSRTNTSSLTRAGSAEYDRKSDLFTSDALRTKVDGMILRSGNFEYRTDEKGEPYLEAFNASVTAEDVSDPLTWISADRIRVYPEDRFSFKNLTLHYGGVPFFYFPYLSHSLNPEVGYLPMPGVRSIWGPYLLNEYGFLLGNRRVENHMPSADYLGTLHLDYRTRRGFAYGLDIRDVPLEERCPDMTGLSVYMTRDRGAKISAGDDEYREHLDPDRWRLALQQMWSLRENALTEWRLKANVNMLSDEYMLRDFYPEIYQRNSSPDNTVLLSRTDDTHDFSLLHRFVPNNFYIADQRTELSYERVKSPIFRSPVMYESRTSFAFLKQYVPSFMRTDLRDLVDRLDPGSPAYDYWARMLMTDGYSRFHTFHEFSASHKIMGFLNLTPKLGGGYTGYYDTGDNKPLNQGIFYAGADADFKFSRRYSSVYSDSLGLNGMNHIVQPHFTLAYVKTNTLHELYPQIDGETPTTNPLSLSMGRYTEIDSLSTGLVFRYGLRNMLMTSRDANSHRWFSWDVFMDAYLYDPVDQRDFSNLFSFMRWNPVPWMEFRSEMQAPLLGKDKVSGCREYNNSLRFMPWRSTEISVGHRYLNQHALLEDNSQLDLRILQRFSEAWAFSGKWRFSLLDGKLDIQEYNVYHNMGSWYLGVGAFVRKNGGRNEFGLGISFTIQETGDHMPVKFL</sequence>
<evidence type="ECO:0000313" key="3">
    <source>
        <dbReference type="Proteomes" id="UP001062263"/>
    </source>
</evidence>
<feature type="signal peptide" evidence="1">
    <location>
        <begin position="1"/>
        <end position="20"/>
    </location>
</feature>
<dbReference type="InterPro" id="IPR050218">
    <property type="entry name" value="LptD"/>
</dbReference>
<name>A0ABM7ZDN7_9BACT</name>
<dbReference type="PANTHER" id="PTHR30189">
    <property type="entry name" value="LPS-ASSEMBLY PROTEIN"/>
    <property type="match status" value="1"/>
</dbReference>
<dbReference type="PANTHER" id="PTHR30189:SF1">
    <property type="entry name" value="LPS-ASSEMBLY PROTEIN LPTD"/>
    <property type="match status" value="1"/>
</dbReference>
<keyword evidence="1" id="KW-0732">Signal</keyword>
<evidence type="ECO:0000256" key="1">
    <source>
        <dbReference type="SAM" id="SignalP"/>
    </source>
</evidence>
<evidence type="ECO:0000313" key="2">
    <source>
        <dbReference type="EMBL" id="BDL42766.1"/>
    </source>
</evidence>
<reference evidence="2" key="1">
    <citation type="submission" date="2022-06" db="EMBL/GenBank/DDBJ databases">
        <title>Akkermansia biwalacus sp. nov., an anaerobic mucin-degrading bacterium isolated from human intestine.</title>
        <authorList>
            <person name="Kobayashi Y."/>
            <person name="Inoue S."/>
            <person name="Kawahara T."/>
            <person name="Kohda N."/>
        </authorList>
    </citation>
    <scope>NUCLEOTIDE SEQUENCE</scope>
    <source>
        <strain evidence="2">WON2089</strain>
    </source>
</reference>
<proteinExistence type="predicted"/>
<evidence type="ECO:0008006" key="4">
    <source>
        <dbReference type="Google" id="ProtNLM"/>
    </source>
</evidence>
<feature type="chain" id="PRO_5046531136" description="LPS-assembly protein LptD" evidence="1">
    <location>
        <begin position="21"/>
        <end position="796"/>
    </location>
</feature>
<keyword evidence="3" id="KW-1185">Reference proteome</keyword>
<organism evidence="2 3">
    <name type="scientific">Akkermansia biwaensis</name>
    <dbReference type="NCBI Taxonomy" id="2946555"/>
    <lineage>
        <taxon>Bacteria</taxon>
        <taxon>Pseudomonadati</taxon>
        <taxon>Verrucomicrobiota</taxon>
        <taxon>Verrucomicrobiia</taxon>
        <taxon>Verrucomicrobiales</taxon>
        <taxon>Akkermansiaceae</taxon>
        <taxon>Akkermansia</taxon>
    </lineage>
</organism>
<accession>A0ABM7ZDN7</accession>
<protein>
    <recommendedName>
        <fullName evidence="4">LPS-assembly protein LptD</fullName>
    </recommendedName>
</protein>
<gene>
    <name evidence="2" type="ORF">Abiwalacus_03400</name>
</gene>
<dbReference type="Proteomes" id="UP001062263">
    <property type="component" value="Chromosome"/>
</dbReference>